<sequence>MVRGDHILGARAAVDVDAREIAAGAVSGLSGRGTGIRARRGRSPLTQPRYFEKATFSSRSAMASNTKPQFRRYWTW</sequence>
<comment type="caution">
    <text evidence="1">The sequence shown here is derived from an EMBL/GenBank/DDBJ whole genome shotgun (WGS) entry which is preliminary data.</text>
</comment>
<keyword evidence="2" id="KW-1185">Reference proteome</keyword>
<protein>
    <submittedName>
        <fullName evidence="1">Uncharacterized protein</fullName>
    </submittedName>
</protein>
<evidence type="ECO:0000313" key="2">
    <source>
        <dbReference type="Proteomes" id="UP000823941"/>
    </source>
</evidence>
<dbReference type="Proteomes" id="UP000823941">
    <property type="component" value="Chromosome 7"/>
</dbReference>
<accession>A0ABQ7QVN6</accession>
<gene>
    <name evidence="1" type="ORF">JYU34_005032</name>
</gene>
<evidence type="ECO:0000313" key="1">
    <source>
        <dbReference type="EMBL" id="KAG7309112.1"/>
    </source>
</evidence>
<organism evidence="1 2">
    <name type="scientific">Plutella xylostella</name>
    <name type="common">Diamondback moth</name>
    <name type="synonym">Plutella maculipennis</name>
    <dbReference type="NCBI Taxonomy" id="51655"/>
    <lineage>
        <taxon>Eukaryota</taxon>
        <taxon>Metazoa</taxon>
        <taxon>Ecdysozoa</taxon>
        <taxon>Arthropoda</taxon>
        <taxon>Hexapoda</taxon>
        <taxon>Insecta</taxon>
        <taxon>Pterygota</taxon>
        <taxon>Neoptera</taxon>
        <taxon>Endopterygota</taxon>
        <taxon>Lepidoptera</taxon>
        <taxon>Glossata</taxon>
        <taxon>Ditrysia</taxon>
        <taxon>Yponomeutoidea</taxon>
        <taxon>Plutellidae</taxon>
        <taxon>Plutella</taxon>
    </lineage>
</organism>
<name>A0ABQ7QVN6_PLUXY</name>
<feature type="non-terminal residue" evidence="1">
    <location>
        <position position="76"/>
    </location>
</feature>
<reference evidence="1 2" key="1">
    <citation type="submission" date="2021-06" db="EMBL/GenBank/DDBJ databases">
        <title>A haploid diamondback moth (Plutella xylostella L.) genome assembly resolves 31 chromosomes and identifies a diamide resistance mutation.</title>
        <authorList>
            <person name="Ward C.M."/>
            <person name="Perry K.D."/>
            <person name="Baker G."/>
            <person name="Powis K."/>
            <person name="Heckel D.G."/>
            <person name="Baxter S.W."/>
        </authorList>
    </citation>
    <scope>NUCLEOTIDE SEQUENCE [LARGE SCALE GENOMIC DNA]</scope>
    <source>
        <strain evidence="1 2">LV</strain>
        <tissue evidence="1">Single pupa</tissue>
    </source>
</reference>
<dbReference type="EMBL" id="JAHIBW010000007">
    <property type="protein sequence ID" value="KAG7309112.1"/>
    <property type="molecule type" value="Genomic_DNA"/>
</dbReference>
<proteinExistence type="predicted"/>